<evidence type="ECO:0000256" key="2">
    <source>
        <dbReference type="SAM" id="MobiDB-lite"/>
    </source>
</evidence>
<proteinExistence type="inferred from homology"/>
<dbReference type="EMBL" id="JAVRRL010000079">
    <property type="protein sequence ID" value="KAK5108710.1"/>
    <property type="molecule type" value="Genomic_DNA"/>
</dbReference>
<dbReference type="InterPro" id="IPR049150">
    <property type="entry name" value="EFR3_HEAT-like_rpt"/>
</dbReference>
<evidence type="ECO:0000313" key="4">
    <source>
        <dbReference type="Proteomes" id="UP001310890"/>
    </source>
</evidence>
<feature type="compositionally biased region" description="Polar residues" evidence="2">
    <location>
        <begin position="930"/>
        <end position="940"/>
    </location>
</feature>
<feature type="region of interest" description="Disordered" evidence="2">
    <location>
        <begin position="249"/>
        <end position="280"/>
    </location>
</feature>
<dbReference type="AlphaFoldDB" id="A0AAN7YNK7"/>
<feature type="compositionally biased region" description="Basic and acidic residues" evidence="2">
    <location>
        <begin position="267"/>
        <end position="279"/>
    </location>
</feature>
<feature type="region of interest" description="Disordered" evidence="2">
    <location>
        <begin position="930"/>
        <end position="951"/>
    </location>
</feature>
<organism evidence="3 4">
    <name type="scientific">Meristemomyces frigidus</name>
    <dbReference type="NCBI Taxonomy" id="1508187"/>
    <lineage>
        <taxon>Eukaryota</taxon>
        <taxon>Fungi</taxon>
        <taxon>Dikarya</taxon>
        <taxon>Ascomycota</taxon>
        <taxon>Pezizomycotina</taxon>
        <taxon>Dothideomycetes</taxon>
        <taxon>Dothideomycetidae</taxon>
        <taxon>Mycosphaerellales</taxon>
        <taxon>Teratosphaeriaceae</taxon>
        <taxon>Meristemomyces</taxon>
    </lineage>
</organism>
<evidence type="ECO:0000313" key="3">
    <source>
        <dbReference type="EMBL" id="KAK5108710.1"/>
    </source>
</evidence>
<dbReference type="Proteomes" id="UP001310890">
    <property type="component" value="Unassembled WGS sequence"/>
</dbReference>
<feature type="region of interest" description="Disordered" evidence="2">
    <location>
        <begin position="1002"/>
        <end position="1029"/>
    </location>
</feature>
<dbReference type="PANTHER" id="PTHR47766:SF1">
    <property type="entry name" value="PROTEIN EFR3"/>
    <property type="match status" value="1"/>
</dbReference>
<comment type="similarity">
    <text evidence="1">Belongs to the EFR3 family.</text>
</comment>
<dbReference type="PANTHER" id="PTHR47766">
    <property type="entry name" value="PROTEIN EFR3"/>
    <property type="match status" value="1"/>
</dbReference>
<dbReference type="Pfam" id="PF21072">
    <property type="entry name" value="EFR3"/>
    <property type="match status" value="1"/>
</dbReference>
<comment type="caution">
    <text evidence="3">The sequence shown here is derived from an EMBL/GenBank/DDBJ whole genome shotgun (WGS) entry which is preliminary data.</text>
</comment>
<dbReference type="GO" id="GO:0072659">
    <property type="term" value="P:protein localization to plasma membrane"/>
    <property type="evidence" value="ECO:0007669"/>
    <property type="project" value="InterPro"/>
</dbReference>
<evidence type="ECO:0008006" key="5">
    <source>
        <dbReference type="Google" id="ProtNLM"/>
    </source>
</evidence>
<accession>A0AAN7YNK7</accession>
<dbReference type="InterPro" id="IPR039786">
    <property type="entry name" value="EFR3"/>
</dbReference>
<gene>
    <name evidence="3" type="ORF">LTR62_007857</name>
</gene>
<reference evidence="3" key="1">
    <citation type="submission" date="2023-08" db="EMBL/GenBank/DDBJ databases">
        <title>Black Yeasts Isolated from many extreme environments.</title>
        <authorList>
            <person name="Coleine C."/>
            <person name="Stajich J.E."/>
            <person name="Selbmann L."/>
        </authorList>
    </citation>
    <scope>NUCLEOTIDE SEQUENCE</scope>
    <source>
        <strain evidence="3">CCFEE 5401</strain>
    </source>
</reference>
<name>A0AAN7YNK7_9PEZI</name>
<evidence type="ECO:0000256" key="1">
    <source>
        <dbReference type="ARBA" id="ARBA00010216"/>
    </source>
</evidence>
<protein>
    <recommendedName>
        <fullName evidence="5">Protein EFR3</fullName>
    </recommendedName>
</protein>
<sequence length="1073" mass="117003">MPKTHLPAHMDSVRQKLRPKHQILILKCYPRLPKNSAADVKPNASELSYLLFYASTRRSKLQKVGTFLEKKTTKDVYNQYSARALVTLQILTALLENKVVGEGSALALIAPYVIRIISGILHTTSDISLIEASEKTWDVFCHHQDQALLTADHQYRQLYEKVVAQYAEYAHKAGAKKLGKQTTPVATHDAIRLREAGLHAIESVITSAALAFESGQRVLNISMPAILSNLRGPDAAYLENLARLTKRNEDMDKAAVQRRQSTAAARTHTETSLETDPRAAEGTVQDADALAEEGVALLAMDCLKAVFSSDNRAQLRSAAVALLNYLRELQNYRRPQTSDKSEITDLRIDTWAVKAFEQCVAWTPVQDRFILLVTAVDTMIHLPLRERDMRQHQLLASSVDNTLKSDLNLIGLSVMDIQLSLILQLLRALLEQNPPLRGLSSNKLKPTTSATSTTPISFEVLAQLIETLKACIANLSTHVYYTDQISDMITAIITRIKPNPILMGPQKSIVTAMAIEDPKTAASDVASNGSLPKGERTTGTTGTTGYFSYDIGRQVALEVVRDIIKVANSSRAINSKTTRSVNSSGVPATRQPTRINIWEGSQWLLRDPSMRVREAYVDALITWLELETTKSDLCFGMPKTTDGRMSTMDKQVIGQHAIAATKSTLARRAASNASATKNRNRNALEDNTSSSPQTFLQLLHLANYENAIQFAPNSDKDMIMINQLMGSLVKRLGMNAITSGLPMMFALQEDIARIESPIGKVRIGTLVHGYLWALVEVFDCAQDEAGQEVMEEVRRRKKHGIWVKEVEWPFEPMAKIREVSGLAIQESAAEPDLSQEVVKTEELEAFDNRAGLVDAVLRHYQKLRVGSPPASAPGSPGRGLTVPNSLERTTSSYLTAKQFDVNPESLDKARTAMMKSWSKEECLASITTISPRPASLNGSRATPPPRQARMPGEEIFNPRRRISSSSVGAGARDRSVSSAAKPALLNVEEMRTILANGGVVGSSPSAGKQAGMVGSAPGEQGEETASESLILAEEEDSGSEAGGLFSVEAVLAGVEGPEGTGGKGGVGGEVPPY</sequence>
<dbReference type="GO" id="GO:0005886">
    <property type="term" value="C:plasma membrane"/>
    <property type="evidence" value="ECO:0007669"/>
    <property type="project" value="TreeGrafter"/>
</dbReference>